<comment type="caution">
    <text evidence="3">The sequence shown here is derived from an EMBL/GenBank/DDBJ whole genome shotgun (WGS) entry which is preliminary data.</text>
</comment>
<evidence type="ECO:0000256" key="1">
    <source>
        <dbReference type="SAM" id="Phobius"/>
    </source>
</evidence>
<keyword evidence="3" id="KW-0808">Transferase</keyword>
<evidence type="ECO:0000313" key="3">
    <source>
        <dbReference type="EMBL" id="NMO04877.1"/>
    </source>
</evidence>
<dbReference type="AlphaFoldDB" id="A0A848L2Y8"/>
<feature type="transmembrane region" description="Helical" evidence="1">
    <location>
        <begin position="233"/>
        <end position="251"/>
    </location>
</feature>
<feature type="transmembrane region" description="Helical" evidence="1">
    <location>
        <begin position="419"/>
        <end position="441"/>
    </location>
</feature>
<accession>A0A848L2Y8</accession>
<dbReference type="Proteomes" id="UP000550729">
    <property type="component" value="Unassembled WGS sequence"/>
</dbReference>
<feature type="transmembrane region" description="Helical" evidence="1">
    <location>
        <begin position="61"/>
        <end position="81"/>
    </location>
</feature>
<organism evidence="3 4">
    <name type="scientific">Gordonia asplenii</name>
    <dbReference type="NCBI Taxonomy" id="2725283"/>
    <lineage>
        <taxon>Bacteria</taxon>
        <taxon>Bacillati</taxon>
        <taxon>Actinomycetota</taxon>
        <taxon>Actinomycetes</taxon>
        <taxon>Mycobacteriales</taxon>
        <taxon>Gordoniaceae</taxon>
        <taxon>Gordonia</taxon>
    </lineage>
</organism>
<feature type="transmembrane region" description="Helical" evidence="1">
    <location>
        <begin position="258"/>
        <end position="280"/>
    </location>
</feature>
<keyword evidence="1" id="KW-1133">Transmembrane helix</keyword>
<dbReference type="InterPro" id="IPR002656">
    <property type="entry name" value="Acyl_transf_3_dom"/>
</dbReference>
<proteinExistence type="predicted"/>
<keyword evidence="3" id="KW-0012">Acyltransferase</keyword>
<evidence type="ECO:0000313" key="4">
    <source>
        <dbReference type="Proteomes" id="UP000550729"/>
    </source>
</evidence>
<reference evidence="3 4" key="1">
    <citation type="submission" date="2020-04" db="EMBL/GenBank/DDBJ databases">
        <title>Gordonia sp. nov. TBRC 11910.</title>
        <authorList>
            <person name="Suriyachadkun C."/>
        </authorList>
    </citation>
    <scope>NUCLEOTIDE SEQUENCE [LARGE SCALE GENOMIC DNA]</scope>
    <source>
        <strain evidence="3 4">TBRC 11910</strain>
    </source>
</reference>
<dbReference type="RefSeq" id="WP_170197382.1">
    <property type="nucleotide sequence ID" value="NZ_JABBNB010000043.1"/>
</dbReference>
<dbReference type="GO" id="GO:0016747">
    <property type="term" value="F:acyltransferase activity, transferring groups other than amino-acyl groups"/>
    <property type="evidence" value="ECO:0007669"/>
    <property type="project" value="InterPro"/>
</dbReference>
<evidence type="ECO:0000259" key="2">
    <source>
        <dbReference type="Pfam" id="PF01757"/>
    </source>
</evidence>
<keyword evidence="1" id="KW-0812">Transmembrane</keyword>
<gene>
    <name evidence="3" type="ORF">HH308_26990</name>
</gene>
<feature type="transmembrane region" description="Helical" evidence="1">
    <location>
        <begin position="447"/>
        <end position="467"/>
    </location>
</feature>
<feature type="transmembrane region" description="Helical" evidence="1">
    <location>
        <begin position="300"/>
        <end position="321"/>
    </location>
</feature>
<feature type="transmembrane region" description="Helical" evidence="1">
    <location>
        <begin position="175"/>
        <end position="195"/>
    </location>
</feature>
<protein>
    <submittedName>
        <fullName evidence="3">Acyltransferase</fullName>
    </submittedName>
</protein>
<feature type="transmembrane region" description="Helical" evidence="1">
    <location>
        <begin position="342"/>
        <end position="362"/>
    </location>
</feature>
<dbReference type="Pfam" id="PF01757">
    <property type="entry name" value="Acyl_transf_3"/>
    <property type="match status" value="1"/>
</dbReference>
<keyword evidence="4" id="KW-1185">Reference proteome</keyword>
<feature type="transmembrane region" description="Helical" evidence="1">
    <location>
        <begin position="142"/>
        <end position="163"/>
    </location>
</feature>
<sequence length="473" mass="50164">MTVSSPLRPTSAPDVAVTKPLRIRRLPSPTPAPSVATTMTVARLAALTGTDRDRVIDLLRLVSLIVVIAGHSIMLTVAVSGGRVDLGNLLGDVPALQIATWLLQILPLFFFAGAAASTYGWRAAPDGRRSAGHWLFARAQRLLRPVFWYLIVVGVVMGILAAVGDSAVLDVVARLGVQLLWFLGAYLMILAVVPLMQRIDDASTLVAAVLGCYAVTAVMDLLRLTTGAQEWGYVNYVAVWTIPALLGVGYAKRLIRPFIALVVALGTLAMNVVLVTAGPYEVSLVTVAGQKFSNMTPPSLLLAGHAVVLCALAVASARALARIVARPRLWWWVALGNRGAMTLYLWHLPMLALIIAGGMALGFDRSPSAPGYGWTVAGETVLVLIVMIPVVGVLSRLENTPLRWWDGARAASTSPLRDAAVWTLLAAAGLAILMVARFGLIDDGLRWLAIGVFCVVAARLLTAPATASAGQGR</sequence>
<feature type="transmembrane region" description="Helical" evidence="1">
    <location>
        <begin position="101"/>
        <end position="121"/>
    </location>
</feature>
<name>A0A848L2Y8_9ACTN</name>
<feature type="transmembrane region" description="Helical" evidence="1">
    <location>
        <begin position="374"/>
        <end position="394"/>
    </location>
</feature>
<feature type="transmembrane region" description="Helical" evidence="1">
    <location>
        <begin position="202"/>
        <end position="221"/>
    </location>
</feature>
<feature type="domain" description="Acyltransferase 3" evidence="2">
    <location>
        <begin position="56"/>
        <end position="395"/>
    </location>
</feature>
<dbReference type="EMBL" id="JABBNB010000043">
    <property type="protein sequence ID" value="NMO04877.1"/>
    <property type="molecule type" value="Genomic_DNA"/>
</dbReference>
<keyword evidence="1" id="KW-0472">Membrane</keyword>